<dbReference type="EC" id="3.1.26.4" evidence="7"/>
<dbReference type="PROSITE" id="PS51975">
    <property type="entry name" value="RNASE_H_2"/>
    <property type="match status" value="1"/>
</dbReference>
<dbReference type="SUPFAM" id="SSF53098">
    <property type="entry name" value="Ribonuclease H-like"/>
    <property type="match status" value="1"/>
</dbReference>
<dbReference type="InterPro" id="IPR036397">
    <property type="entry name" value="RNaseH_sf"/>
</dbReference>
<feature type="region of interest" description="Disordered" evidence="8">
    <location>
        <begin position="56"/>
        <end position="75"/>
    </location>
</feature>
<keyword evidence="3" id="KW-0479">Metal-binding</keyword>
<evidence type="ECO:0000256" key="1">
    <source>
        <dbReference type="ARBA" id="ARBA00000077"/>
    </source>
</evidence>
<dbReference type="GO" id="GO:0032299">
    <property type="term" value="C:ribonuclease H2 complex"/>
    <property type="evidence" value="ECO:0007669"/>
    <property type="project" value="TreeGrafter"/>
</dbReference>
<dbReference type="GO" id="GO:0004523">
    <property type="term" value="F:RNA-DNA hybrid ribonuclease activity"/>
    <property type="evidence" value="ECO:0007669"/>
    <property type="project" value="UniProtKB-EC"/>
</dbReference>
<dbReference type="InterPro" id="IPR012337">
    <property type="entry name" value="RNaseH-like_sf"/>
</dbReference>
<dbReference type="GO" id="GO:0046872">
    <property type="term" value="F:metal ion binding"/>
    <property type="evidence" value="ECO:0007669"/>
    <property type="project" value="UniProtKB-KW"/>
</dbReference>
<dbReference type="GO" id="GO:0003723">
    <property type="term" value="F:RNA binding"/>
    <property type="evidence" value="ECO:0007669"/>
    <property type="project" value="UniProtKB-UniRule"/>
</dbReference>
<dbReference type="Pfam" id="PF01351">
    <property type="entry name" value="RNase_HII"/>
    <property type="match status" value="1"/>
</dbReference>
<dbReference type="InterPro" id="IPR024567">
    <property type="entry name" value="RNase_HII/HIII_dom"/>
</dbReference>
<evidence type="ECO:0000256" key="8">
    <source>
        <dbReference type="SAM" id="MobiDB-lite"/>
    </source>
</evidence>
<keyword evidence="2 7" id="KW-0540">Nuclease</keyword>
<proteinExistence type="inferred from homology"/>
<dbReference type="EMBL" id="JAJAGQ010000007">
    <property type="protein sequence ID" value="KAJ8557620.1"/>
    <property type="molecule type" value="Genomic_DNA"/>
</dbReference>
<evidence type="ECO:0000256" key="2">
    <source>
        <dbReference type="ARBA" id="ARBA00022722"/>
    </source>
</evidence>
<keyword evidence="11" id="KW-1185">Reference proteome</keyword>
<accession>A0A9Q1MDT6</accession>
<evidence type="ECO:0000313" key="11">
    <source>
        <dbReference type="Proteomes" id="UP001152561"/>
    </source>
</evidence>
<evidence type="ECO:0000313" key="10">
    <source>
        <dbReference type="EMBL" id="KAJ8557620.1"/>
    </source>
</evidence>
<dbReference type="Proteomes" id="UP001152561">
    <property type="component" value="Unassembled WGS sequence"/>
</dbReference>
<feature type="domain" description="RNase H type-2" evidence="9">
    <location>
        <begin position="1"/>
        <end position="95"/>
    </location>
</feature>
<organism evidence="10 11">
    <name type="scientific">Anisodus acutangulus</name>
    <dbReference type="NCBI Taxonomy" id="402998"/>
    <lineage>
        <taxon>Eukaryota</taxon>
        <taxon>Viridiplantae</taxon>
        <taxon>Streptophyta</taxon>
        <taxon>Embryophyta</taxon>
        <taxon>Tracheophyta</taxon>
        <taxon>Spermatophyta</taxon>
        <taxon>Magnoliopsida</taxon>
        <taxon>eudicotyledons</taxon>
        <taxon>Gunneridae</taxon>
        <taxon>Pentapetalae</taxon>
        <taxon>asterids</taxon>
        <taxon>lamiids</taxon>
        <taxon>Solanales</taxon>
        <taxon>Solanaceae</taxon>
        <taxon>Solanoideae</taxon>
        <taxon>Hyoscyameae</taxon>
        <taxon>Anisodus</taxon>
    </lineage>
</organism>
<dbReference type="GO" id="GO:0006298">
    <property type="term" value="P:mismatch repair"/>
    <property type="evidence" value="ECO:0007669"/>
    <property type="project" value="TreeGrafter"/>
</dbReference>
<dbReference type="OrthoDB" id="1694504at2759"/>
<dbReference type="InterPro" id="IPR001352">
    <property type="entry name" value="RNase_HII/HIII"/>
</dbReference>
<dbReference type="PANTHER" id="PTHR10954">
    <property type="entry name" value="RIBONUCLEASE H2 SUBUNIT A"/>
    <property type="match status" value="1"/>
</dbReference>
<comment type="function">
    <text evidence="7">Endonuclease that specifically degrades the RNA of RNA-DNA hybrids.</text>
</comment>
<gene>
    <name evidence="10" type="ORF">K7X08_003245</name>
</gene>
<keyword evidence="5 7" id="KW-0378">Hydrolase</keyword>
<reference evidence="11" key="1">
    <citation type="journal article" date="2023" name="Proc. Natl. Acad. Sci. U.S.A.">
        <title>Genomic and structural basis for evolution of tropane alkaloid biosynthesis.</title>
        <authorList>
            <person name="Wanga Y.-J."/>
            <person name="Taina T."/>
            <person name="Yua J.-Y."/>
            <person name="Lia J."/>
            <person name="Xua B."/>
            <person name="Chenc J."/>
            <person name="D'Auriad J.C."/>
            <person name="Huanga J.-P."/>
            <person name="Huanga S.-X."/>
        </authorList>
    </citation>
    <scope>NUCLEOTIDE SEQUENCE [LARGE SCALE GENOMIC DNA]</scope>
    <source>
        <strain evidence="11">cv. KIB-2019</strain>
    </source>
</reference>
<keyword evidence="4 7" id="KW-0255">Endonuclease</keyword>
<comment type="catalytic activity">
    <reaction evidence="1 7">
        <text>Endonucleolytic cleavage to 5'-phosphomonoester.</text>
        <dbReference type="EC" id="3.1.26.4"/>
    </reaction>
</comment>
<evidence type="ECO:0000256" key="7">
    <source>
        <dbReference type="RuleBase" id="RU003515"/>
    </source>
</evidence>
<comment type="similarity">
    <text evidence="7">Belongs to the RNase HII family.</text>
</comment>
<dbReference type="GO" id="GO:0043137">
    <property type="term" value="P:DNA replication, removal of RNA primer"/>
    <property type="evidence" value="ECO:0007669"/>
    <property type="project" value="TreeGrafter"/>
</dbReference>
<dbReference type="PANTHER" id="PTHR10954:SF7">
    <property type="entry name" value="RIBONUCLEASE H2 SUBUNIT A"/>
    <property type="match status" value="1"/>
</dbReference>
<evidence type="ECO:0000256" key="6">
    <source>
        <dbReference type="PROSITE-ProRule" id="PRU01319"/>
    </source>
</evidence>
<name>A0A9Q1MDT6_9SOLA</name>
<sequence length="95" mass="10433">MDPFQVYVDTVGDPAIKFVVAKKADSLYPVVSGASIVAKVTRDRALRDWVLDETAEKSGYPGANDEDESSGRASKRQVKLTNIGFTVLKDTIHIY</sequence>
<evidence type="ECO:0000256" key="3">
    <source>
        <dbReference type="ARBA" id="ARBA00022723"/>
    </source>
</evidence>
<comment type="caution">
    <text evidence="6">Lacks conserved residue(s) required for the propagation of feature annotation.</text>
</comment>
<evidence type="ECO:0000256" key="4">
    <source>
        <dbReference type="ARBA" id="ARBA00022759"/>
    </source>
</evidence>
<dbReference type="Gene3D" id="3.30.420.10">
    <property type="entry name" value="Ribonuclease H-like superfamily/Ribonuclease H"/>
    <property type="match status" value="1"/>
</dbReference>
<dbReference type="AlphaFoldDB" id="A0A9Q1MDT6"/>
<protein>
    <recommendedName>
        <fullName evidence="7">Ribonuclease</fullName>
        <ecNumber evidence="7">3.1.26.4</ecNumber>
    </recommendedName>
</protein>
<evidence type="ECO:0000256" key="5">
    <source>
        <dbReference type="ARBA" id="ARBA00022801"/>
    </source>
</evidence>
<comment type="caution">
    <text evidence="10">The sequence shown here is derived from an EMBL/GenBank/DDBJ whole genome shotgun (WGS) entry which is preliminary data.</text>
</comment>
<evidence type="ECO:0000259" key="9">
    <source>
        <dbReference type="PROSITE" id="PS51975"/>
    </source>
</evidence>